<keyword evidence="3" id="KW-1185">Reference proteome</keyword>
<evidence type="ECO:0000313" key="3">
    <source>
        <dbReference type="Proteomes" id="UP001153404"/>
    </source>
</evidence>
<evidence type="ECO:0000313" key="2">
    <source>
        <dbReference type="EMBL" id="MDG0814719.1"/>
    </source>
</evidence>
<dbReference type="RefSeq" id="WP_277539686.1">
    <property type="nucleotide sequence ID" value="NZ_JAPDIA010000009.1"/>
</dbReference>
<name>A0A9X4L6C0_9BACL</name>
<dbReference type="Proteomes" id="UP001153404">
    <property type="component" value="Unassembled WGS sequence"/>
</dbReference>
<protein>
    <submittedName>
        <fullName evidence="2">Uncharacterized protein</fullName>
    </submittedName>
</protein>
<dbReference type="EMBL" id="JAPDIA010000009">
    <property type="protein sequence ID" value="MDG0814719.1"/>
    <property type="molecule type" value="Genomic_DNA"/>
</dbReference>
<evidence type="ECO:0000256" key="1">
    <source>
        <dbReference type="SAM" id="MobiDB-lite"/>
    </source>
</evidence>
<reference evidence="2" key="1">
    <citation type="submission" date="2022-10" db="EMBL/GenBank/DDBJ databases">
        <title>Comparative genomic analysis of Cohnella hashimotonis sp. nov., isolated from the International Space Station.</title>
        <authorList>
            <person name="Simpson A."/>
            <person name="Venkateswaran K."/>
        </authorList>
    </citation>
    <scope>NUCLEOTIDE SEQUENCE</scope>
    <source>
        <strain evidence="2">DSM 28161</strain>
    </source>
</reference>
<comment type="caution">
    <text evidence="2">The sequence shown here is derived from an EMBL/GenBank/DDBJ whole genome shotgun (WGS) entry which is preliminary data.</text>
</comment>
<organism evidence="2 3">
    <name type="scientific">Cohnella rhizosphaerae</name>
    <dbReference type="NCBI Taxonomy" id="1457232"/>
    <lineage>
        <taxon>Bacteria</taxon>
        <taxon>Bacillati</taxon>
        <taxon>Bacillota</taxon>
        <taxon>Bacilli</taxon>
        <taxon>Bacillales</taxon>
        <taxon>Paenibacillaceae</taxon>
        <taxon>Cohnella</taxon>
    </lineage>
</organism>
<accession>A0A9X4L6C0</accession>
<feature type="region of interest" description="Disordered" evidence="1">
    <location>
        <begin position="37"/>
        <end position="67"/>
    </location>
</feature>
<dbReference type="AlphaFoldDB" id="A0A9X4L6C0"/>
<feature type="compositionally biased region" description="Basic and acidic residues" evidence="1">
    <location>
        <begin position="41"/>
        <end position="58"/>
    </location>
</feature>
<proteinExistence type="predicted"/>
<sequence>MFAKADVSDELAGLSRGGRGRWADLFVKADASDGRQAYRAADARDESAAHRDGRREGRVAGLSRRRT</sequence>
<gene>
    <name evidence="2" type="ORF">OMP40_39595</name>
</gene>